<dbReference type="InterPro" id="IPR052376">
    <property type="entry name" value="Oxidative_Scav/Glycosyltrans"/>
</dbReference>
<dbReference type="EMBL" id="CP026923">
    <property type="protein sequence ID" value="AVG23881.1"/>
    <property type="molecule type" value="Genomic_DNA"/>
</dbReference>
<organism evidence="3 4">
    <name type="scientific">Pontimonas salivibrio</name>
    <dbReference type="NCBI Taxonomy" id="1159327"/>
    <lineage>
        <taxon>Bacteria</taxon>
        <taxon>Bacillati</taxon>
        <taxon>Actinomycetota</taxon>
        <taxon>Actinomycetes</taxon>
        <taxon>Micrococcales</taxon>
        <taxon>Microbacteriaceae</taxon>
        <taxon>Pontimonas</taxon>
    </lineage>
</organism>
<dbReference type="PANTHER" id="PTHR39082:SF1">
    <property type="entry name" value="SCAVENGER RECEPTOR CLASS A MEMBER 3"/>
    <property type="match status" value="1"/>
</dbReference>
<reference evidence="3 4" key="1">
    <citation type="submission" date="2018-02" db="EMBL/GenBank/DDBJ databases">
        <title>Complete genome of the streamlined marine actinobacterium Pontimonas salivibrio CL-TW6 adapted to coastal planktonic lifestype.</title>
        <authorList>
            <person name="Cho B.C."/>
            <person name="Hardies S.C."/>
            <person name="Jang G.I."/>
            <person name="Hwang C.Y."/>
        </authorList>
    </citation>
    <scope>NUCLEOTIDE SEQUENCE [LARGE SCALE GENOMIC DNA]</scope>
    <source>
        <strain evidence="3 4">CL-TW6</strain>
    </source>
</reference>
<keyword evidence="4" id="KW-1185">Reference proteome</keyword>
<dbReference type="AlphaFoldDB" id="A0A2L2BQD6"/>
<dbReference type="KEGG" id="psai:C3B54_11909"/>
<dbReference type="RefSeq" id="WP_104913433.1">
    <property type="nucleotide sequence ID" value="NZ_CP026923.1"/>
</dbReference>
<accession>A0A2L2BQD6</accession>
<protein>
    <submittedName>
        <fullName evidence="3">Zn-ribbon nucleic acid-binding protein</fullName>
    </submittedName>
</protein>
<name>A0A2L2BQD6_9MICO</name>
<keyword evidence="1" id="KW-0175">Coiled coil</keyword>
<sequence length="245" mass="27243">MKAQPADQAKLLELQDIDVSISRGNTQRANLPERAQLGELESSLALARAETRKTLAELEELRAELSRAENDVELVETRIARDAKRVEESSSVKDVKGLQHELEVLRQRLAVLEEVELEVMERLDEAEKQFSTAQAHAQDVERQMDEVNRSLEAALASSDEELATLRASRDALIHTIPEDLLALYERQRERYGYGASLLRAGMSSASGVKLTESDLQSVRKAAEDDVVLCPDSNAILVRTHESGLS</sequence>
<proteinExistence type="predicted"/>
<dbReference type="PANTHER" id="PTHR39082">
    <property type="entry name" value="PHOSPHOLIPASE C-BETA-2-RELATED"/>
    <property type="match status" value="1"/>
</dbReference>
<feature type="coiled-coil region" evidence="1">
    <location>
        <begin position="44"/>
        <end position="168"/>
    </location>
</feature>
<evidence type="ECO:0000313" key="3">
    <source>
        <dbReference type="EMBL" id="AVG23881.1"/>
    </source>
</evidence>
<dbReference type="InterPro" id="IPR056003">
    <property type="entry name" value="CT398_CC_hairpin"/>
</dbReference>
<dbReference type="SUPFAM" id="SSF57997">
    <property type="entry name" value="Tropomyosin"/>
    <property type="match status" value="1"/>
</dbReference>
<evidence type="ECO:0000259" key="2">
    <source>
        <dbReference type="Pfam" id="PF24481"/>
    </source>
</evidence>
<feature type="domain" description="CT398-like coiled coil hairpin" evidence="2">
    <location>
        <begin position="14"/>
        <end position="192"/>
    </location>
</feature>
<dbReference type="Proteomes" id="UP000243077">
    <property type="component" value="Chromosome"/>
</dbReference>
<dbReference type="Gene3D" id="1.10.287.1490">
    <property type="match status" value="1"/>
</dbReference>
<dbReference type="OrthoDB" id="9784388at2"/>
<evidence type="ECO:0000313" key="4">
    <source>
        <dbReference type="Proteomes" id="UP000243077"/>
    </source>
</evidence>
<dbReference type="Pfam" id="PF24481">
    <property type="entry name" value="CT398_CC"/>
    <property type="match status" value="1"/>
</dbReference>
<gene>
    <name evidence="3" type="ORF">C3B54_11909</name>
</gene>
<evidence type="ECO:0000256" key="1">
    <source>
        <dbReference type="SAM" id="Coils"/>
    </source>
</evidence>